<accession>A0A1C1C7Q2</accession>
<dbReference type="GO" id="GO:0005576">
    <property type="term" value="C:extracellular region"/>
    <property type="evidence" value="ECO:0007669"/>
    <property type="project" value="TreeGrafter"/>
</dbReference>
<evidence type="ECO:0000256" key="5">
    <source>
        <dbReference type="ARBA" id="ARBA00022729"/>
    </source>
</evidence>
<evidence type="ECO:0000256" key="10">
    <source>
        <dbReference type="PIRSR" id="PIRSR601461-1"/>
    </source>
</evidence>
<gene>
    <name evidence="13" type="primary">YPS3</name>
    <name evidence="13" type="ORF">CLCR_05759</name>
</gene>
<evidence type="ECO:0000256" key="8">
    <source>
        <dbReference type="ARBA" id="ARBA00023145"/>
    </source>
</evidence>
<keyword evidence="14" id="KW-1185">Reference proteome</keyword>
<evidence type="ECO:0000256" key="1">
    <source>
        <dbReference type="ARBA" id="ARBA00004609"/>
    </source>
</evidence>
<dbReference type="eggNOG" id="KOG1339">
    <property type="taxonomic scope" value="Eukaryota"/>
</dbReference>
<dbReference type="PROSITE" id="PS00141">
    <property type="entry name" value="ASP_PROTEASE"/>
    <property type="match status" value="2"/>
</dbReference>
<dbReference type="PANTHER" id="PTHR47965">
    <property type="entry name" value="ASPARTYL PROTEASE-RELATED"/>
    <property type="match status" value="1"/>
</dbReference>
<evidence type="ECO:0000256" key="6">
    <source>
        <dbReference type="ARBA" id="ARBA00022750"/>
    </source>
</evidence>
<keyword evidence="3 11" id="KW-0645">Protease</keyword>
<dbReference type="PANTHER" id="PTHR47965:SF12">
    <property type="entry name" value="ASPARTIC PROTEINASE 3-RELATED"/>
    <property type="match status" value="1"/>
</dbReference>
<keyword evidence="9" id="KW-0325">Glycoprotein</keyword>
<dbReference type="InterPro" id="IPR001969">
    <property type="entry name" value="Aspartic_peptidase_AS"/>
</dbReference>
<dbReference type="GO" id="GO:0031505">
    <property type="term" value="P:fungal-type cell wall organization"/>
    <property type="evidence" value="ECO:0007669"/>
    <property type="project" value="TreeGrafter"/>
</dbReference>
<evidence type="ECO:0000256" key="3">
    <source>
        <dbReference type="ARBA" id="ARBA00022670"/>
    </source>
</evidence>
<evidence type="ECO:0000256" key="11">
    <source>
        <dbReference type="RuleBase" id="RU000454"/>
    </source>
</evidence>
<dbReference type="GO" id="GO:0005886">
    <property type="term" value="C:plasma membrane"/>
    <property type="evidence" value="ECO:0007669"/>
    <property type="project" value="UniProtKB-SubCell"/>
</dbReference>
<evidence type="ECO:0000256" key="7">
    <source>
        <dbReference type="ARBA" id="ARBA00022801"/>
    </source>
</evidence>
<evidence type="ECO:0000259" key="12">
    <source>
        <dbReference type="PROSITE" id="PS51767"/>
    </source>
</evidence>
<comment type="subcellular location">
    <subcellularLocation>
        <location evidence="1">Cell membrane</location>
        <topology evidence="1">Lipid-anchor</topology>
        <topology evidence="1">GPI-anchor</topology>
    </subcellularLocation>
</comment>
<dbReference type="CDD" id="cd05474">
    <property type="entry name" value="SAP_like"/>
    <property type="match status" value="1"/>
</dbReference>
<dbReference type="EMBL" id="LGRB01000020">
    <property type="protein sequence ID" value="OCT44564.1"/>
    <property type="molecule type" value="Genomic_DNA"/>
</dbReference>
<dbReference type="InterPro" id="IPR033121">
    <property type="entry name" value="PEPTIDASE_A1"/>
</dbReference>
<dbReference type="InterPro" id="IPR033876">
    <property type="entry name" value="SAP-like"/>
</dbReference>
<sequence>MPLPRAMVRLTPQRRDQNKDGDEVLLLGISSADCIYQQKVPPYTMKKLLVLASLFAAVSAKTVKLDFWKNKPSHKSTLPRRSDHFTSPVTGDDYQILYLIDVNLGTPPQPFSLLLDTGSSDTWVPSTDASICVYGGCEHGAYDKNMSSTYSLVEEGTFFLQYADLTYAKGDYFTDVLSFSEAVSITNTTMANANDTDNTQGIMGVGFRKNLASLRNGEILDFPTVPEQLKAQGHIDRVAYSLYLDSSDDNRGSILFGGIDPTRYTGELVALPLSTDQDGEYSEFRVALTQMSIHDGNSTRALTQPSFNKPALLDSGTTLSNLPQDVINVITEGLGATLDEDTATRYVPCSYRQSNASLVYTFGGLDGVNVSVSLSELISEQLGDESMYSDGTPACALRIALAGDGDVILGDSFLRSAYVVYDLENFVVALAQAKVDNKAPDDDAAVTAISSGTALPGVTRTATVTASPPPTDLGTAATPTFDLPGVTIISTATAEAQSPSNAAGAIRMSRAAGAAMGFGVVALQLWC</sequence>
<evidence type="ECO:0000313" key="13">
    <source>
        <dbReference type="EMBL" id="OCT44564.1"/>
    </source>
</evidence>
<dbReference type="InterPro" id="IPR021109">
    <property type="entry name" value="Peptidase_aspartic_dom_sf"/>
</dbReference>
<dbReference type="AlphaFoldDB" id="A0A1C1C7Q2"/>
<dbReference type="PRINTS" id="PR00792">
    <property type="entry name" value="PEPSIN"/>
</dbReference>
<keyword evidence="8" id="KW-0865">Zymogen</keyword>
<dbReference type="PROSITE" id="PS51767">
    <property type="entry name" value="PEPTIDASE_A1"/>
    <property type="match status" value="1"/>
</dbReference>
<feature type="active site" evidence="10">
    <location>
        <position position="116"/>
    </location>
</feature>
<name>A0A1C1C7Q2_9EURO</name>
<dbReference type="Pfam" id="PF00026">
    <property type="entry name" value="Asp"/>
    <property type="match status" value="1"/>
</dbReference>
<dbReference type="GO" id="GO:0009277">
    <property type="term" value="C:fungal-type cell wall"/>
    <property type="evidence" value="ECO:0007669"/>
    <property type="project" value="TreeGrafter"/>
</dbReference>
<dbReference type="GO" id="GO:0006508">
    <property type="term" value="P:proteolysis"/>
    <property type="evidence" value="ECO:0007669"/>
    <property type="project" value="UniProtKB-KW"/>
</dbReference>
<evidence type="ECO:0000256" key="2">
    <source>
        <dbReference type="ARBA" id="ARBA00007447"/>
    </source>
</evidence>
<dbReference type="STRING" id="86049.A0A1C1C7Q2"/>
<dbReference type="VEuPathDB" id="FungiDB:G647_07243"/>
<dbReference type="Gene3D" id="2.40.70.10">
    <property type="entry name" value="Acid Proteases"/>
    <property type="match status" value="2"/>
</dbReference>
<dbReference type="SUPFAM" id="SSF50630">
    <property type="entry name" value="Acid proteases"/>
    <property type="match status" value="1"/>
</dbReference>
<dbReference type="OrthoDB" id="771136at2759"/>
<evidence type="ECO:0000256" key="9">
    <source>
        <dbReference type="ARBA" id="ARBA00023180"/>
    </source>
</evidence>
<reference evidence="14" key="1">
    <citation type="submission" date="2015-07" db="EMBL/GenBank/DDBJ databases">
        <authorList>
            <person name="Teixeira M.M."/>
            <person name="Souza R.C."/>
            <person name="Almeida L.G."/>
            <person name="Vicente V.A."/>
            <person name="de Hoog S."/>
            <person name="Bocca A.L."/>
            <person name="de Almeida S.R."/>
            <person name="Vasconcelos A.T."/>
            <person name="Felipe M.S."/>
        </authorList>
    </citation>
    <scope>NUCLEOTIDE SEQUENCE [LARGE SCALE GENOMIC DNA]</scope>
    <source>
        <strain evidence="14">KSF</strain>
    </source>
</reference>
<proteinExistence type="inferred from homology"/>
<dbReference type="VEuPathDB" id="FungiDB:CLCR_05759"/>
<organism evidence="13 14">
    <name type="scientific">Cladophialophora carrionii</name>
    <dbReference type="NCBI Taxonomy" id="86049"/>
    <lineage>
        <taxon>Eukaryota</taxon>
        <taxon>Fungi</taxon>
        <taxon>Dikarya</taxon>
        <taxon>Ascomycota</taxon>
        <taxon>Pezizomycotina</taxon>
        <taxon>Eurotiomycetes</taxon>
        <taxon>Chaetothyriomycetidae</taxon>
        <taxon>Chaetothyriales</taxon>
        <taxon>Herpotrichiellaceae</taxon>
        <taxon>Cladophialophora</taxon>
    </lineage>
</organism>
<feature type="active site" evidence="10">
    <location>
        <position position="314"/>
    </location>
</feature>
<evidence type="ECO:0000313" key="14">
    <source>
        <dbReference type="Proteomes" id="UP000094526"/>
    </source>
</evidence>
<dbReference type="Proteomes" id="UP000094526">
    <property type="component" value="Unassembled WGS sequence"/>
</dbReference>
<comment type="caution">
    <text evidence="13">The sequence shown here is derived from an EMBL/GenBank/DDBJ whole genome shotgun (WGS) entry which is preliminary data.</text>
</comment>
<keyword evidence="4" id="KW-0165">Cleavage on pair of basic residues</keyword>
<comment type="similarity">
    <text evidence="2 11">Belongs to the peptidase A1 family.</text>
</comment>
<keyword evidence="5" id="KW-0732">Signal</keyword>
<dbReference type="InterPro" id="IPR001461">
    <property type="entry name" value="Aspartic_peptidase_A1"/>
</dbReference>
<keyword evidence="7 11" id="KW-0378">Hydrolase</keyword>
<protein>
    <submittedName>
        <fullName evidence="13">Aspartic proteinase yapsin-3</fullName>
    </submittedName>
</protein>
<keyword evidence="6 11" id="KW-0064">Aspartyl protease</keyword>
<dbReference type="GO" id="GO:0004190">
    <property type="term" value="F:aspartic-type endopeptidase activity"/>
    <property type="evidence" value="ECO:0007669"/>
    <property type="project" value="UniProtKB-KW"/>
</dbReference>
<evidence type="ECO:0000256" key="4">
    <source>
        <dbReference type="ARBA" id="ARBA00022685"/>
    </source>
</evidence>
<feature type="domain" description="Peptidase A1" evidence="12">
    <location>
        <begin position="98"/>
        <end position="431"/>
    </location>
</feature>